<evidence type="ECO:0000313" key="5">
    <source>
        <dbReference type="EMBL" id="GMI66649.1"/>
    </source>
</evidence>
<feature type="coiled-coil region" evidence="3">
    <location>
        <begin position="409"/>
        <end position="450"/>
    </location>
</feature>
<dbReference type="InterPro" id="IPR007930">
    <property type="entry name" value="DUF724"/>
</dbReference>
<dbReference type="Proteomes" id="UP001165190">
    <property type="component" value="Unassembled WGS sequence"/>
</dbReference>
<dbReference type="Pfam" id="PF05266">
    <property type="entry name" value="DUF724"/>
    <property type="match status" value="1"/>
</dbReference>
<dbReference type="EMBL" id="BSYR01000004">
    <property type="protein sequence ID" value="GMI66649.1"/>
    <property type="molecule type" value="Genomic_DNA"/>
</dbReference>
<evidence type="ECO:0000256" key="3">
    <source>
        <dbReference type="SAM" id="Coils"/>
    </source>
</evidence>
<evidence type="ECO:0000313" key="6">
    <source>
        <dbReference type="Proteomes" id="UP001165190"/>
    </source>
</evidence>
<protein>
    <submittedName>
        <fullName evidence="5">Uncharacterized protein</fullName>
    </submittedName>
</protein>
<sequence>MDLLFFSKTCILGHSSDQCDLSDLVVASGSGLGLHELHFSLLMRKTKKQKVGSVDCKTNNLVKRSARIRKLHVKGPQVLTAADGIIETTEEINEGEVKTKEVDMPIISGLTAMFTKTLRGEKSFQIRDLLKNVNDSVRNKNMGIKEHKVGISNQNGKRGRPRKSVVTSPKAFVAGKVQNGDGDLADKVVEDCVSKESDLSKQKGMELAASQDALRGRSSDDPKTKEVHLPSAGIFNMADEDLPLSTWIGAIHSSSDEDSRLSCDKPVNEWNEERGLVDVPVESLAMDARSGSPLDEDWSLPFVKKSLLWQTIESMDVFQSVPQKPHFQPLAENREEFREGSAIGIMVTFASLFEKISALCFDDPRDTFDSFFESLSCLEKHGFDVTLPRYRLNKLLSIKEGQRHHIGERENAEREMIENTKEVTKLDEEMKEIEKKITELQERHTVIKSEKEAKNLKIAGLKLHVDALNEHVENDLRDFKNLATAPWKSP</sequence>
<comment type="caution">
    <text evidence="5">The sequence shown here is derived from an EMBL/GenBank/DDBJ whole genome shotgun (WGS) entry which is preliminary data.</text>
</comment>
<keyword evidence="2" id="KW-0341">Growth regulation</keyword>
<keyword evidence="1" id="KW-0813">Transport</keyword>
<dbReference type="AlphaFoldDB" id="A0A9W7LJL9"/>
<evidence type="ECO:0000256" key="4">
    <source>
        <dbReference type="SAM" id="MobiDB-lite"/>
    </source>
</evidence>
<dbReference type="OrthoDB" id="687110at2759"/>
<feature type="compositionally biased region" description="Basic and acidic residues" evidence="4">
    <location>
        <begin position="214"/>
        <end position="225"/>
    </location>
</feature>
<organism evidence="5 6">
    <name type="scientific">Hibiscus trionum</name>
    <name type="common">Flower of an hour</name>
    <dbReference type="NCBI Taxonomy" id="183268"/>
    <lineage>
        <taxon>Eukaryota</taxon>
        <taxon>Viridiplantae</taxon>
        <taxon>Streptophyta</taxon>
        <taxon>Embryophyta</taxon>
        <taxon>Tracheophyta</taxon>
        <taxon>Spermatophyta</taxon>
        <taxon>Magnoliopsida</taxon>
        <taxon>eudicotyledons</taxon>
        <taxon>Gunneridae</taxon>
        <taxon>Pentapetalae</taxon>
        <taxon>rosids</taxon>
        <taxon>malvids</taxon>
        <taxon>Malvales</taxon>
        <taxon>Malvaceae</taxon>
        <taxon>Malvoideae</taxon>
        <taxon>Hibiscus</taxon>
    </lineage>
</organism>
<reference evidence="5" key="1">
    <citation type="submission" date="2023-05" db="EMBL/GenBank/DDBJ databases">
        <title>Genome and transcriptome analyses reveal genes involved in the formation of fine ridges on petal epidermal cells in Hibiscus trionum.</title>
        <authorList>
            <person name="Koshimizu S."/>
            <person name="Masuda S."/>
            <person name="Ishii T."/>
            <person name="Shirasu K."/>
            <person name="Hoshino A."/>
            <person name="Arita M."/>
        </authorList>
    </citation>
    <scope>NUCLEOTIDE SEQUENCE</scope>
    <source>
        <strain evidence="5">Hamamatsu line</strain>
    </source>
</reference>
<name>A0A9W7LJL9_HIBTR</name>
<evidence type="ECO:0000256" key="1">
    <source>
        <dbReference type="ARBA" id="ARBA00022448"/>
    </source>
</evidence>
<evidence type="ECO:0000256" key="2">
    <source>
        <dbReference type="ARBA" id="ARBA00022604"/>
    </source>
</evidence>
<gene>
    <name evidence="5" type="ORF">HRI_000334300</name>
</gene>
<keyword evidence="6" id="KW-1185">Reference proteome</keyword>
<keyword evidence="3" id="KW-0175">Coiled coil</keyword>
<accession>A0A9W7LJL9</accession>
<proteinExistence type="predicted"/>
<feature type="region of interest" description="Disordered" evidence="4">
    <location>
        <begin position="199"/>
        <end position="225"/>
    </location>
</feature>